<keyword evidence="3" id="KW-1185">Reference proteome</keyword>
<sequence>MKAIECIRSIAESLYGIHKELIKLNNTHPVNRAEGKDKEEKPKNTRELDPSKFM</sequence>
<dbReference type="KEGG" id="sllo:ISP08_11980"/>
<dbReference type="AlphaFoldDB" id="A0A7T1AZL1"/>
<dbReference type="Proteomes" id="UP000594455">
    <property type="component" value="Chromosome"/>
</dbReference>
<proteinExistence type="predicted"/>
<evidence type="ECO:0000256" key="1">
    <source>
        <dbReference type="SAM" id="MobiDB-lite"/>
    </source>
</evidence>
<feature type="compositionally biased region" description="Basic and acidic residues" evidence="1">
    <location>
        <begin position="31"/>
        <end position="54"/>
    </location>
</feature>
<name>A0A7T1AZL1_9STAP</name>
<evidence type="ECO:0000313" key="2">
    <source>
        <dbReference type="EMBL" id="QPM75020.1"/>
    </source>
</evidence>
<dbReference type="EMBL" id="CP064056">
    <property type="protein sequence ID" value="QPM75020.1"/>
    <property type="molecule type" value="Genomic_DNA"/>
</dbReference>
<organism evidence="2 3">
    <name type="scientific">Staphylococcus lloydii</name>
    <dbReference type="NCBI Taxonomy" id="2781774"/>
    <lineage>
        <taxon>Bacteria</taxon>
        <taxon>Bacillati</taxon>
        <taxon>Bacillota</taxon>
        <taxon>Bacilli</taxon>
        <taxon>Bacillales</taxon>
        <taxon>Staphylococcaceae</taxon>
        <taxon>Staphylococcus</taxon>
    </lineage>
</organism>
<accession>A0A7T1AZL1</accession>
<protein>
    <submittedName>
        <fullName evidence="2">Uncharacterized protein</fullName>
    </submittedName>
</protein>
<dbReference type="RefSeq" id="WP_195718774.1">
    <property type="nucleotide sequence ID" value="NZ_CP064056.1"/>
</dbReference>
<gene>
    <name evidence="2" type="ORF">ISP08_11980</name>
</gene>
<reference evidence="2 3" key="1">
    <citation type="submission" date="2020-10" db="EMBL/GenBank/DDBJ databases">
        <title>Closed genome sequences of Staphylococcus lloydii sp. nov. and Staphylococcus durrellii sp. nov. Isolated from Captive Fruit Bats (Pteropus livingstonii).</title>
        <authorList>
            <person name="Fountain K."/>
        </authorList>
    </citation>
    <scope>NUCLEOTIDE SEQUENCE [LARGE SCALE GENOMIC DNA]</scope>
    <source>
        <strain evidence="2 3">23_2_7_LY</strain>
    </source>
</reference>
<feature type="region of interest" description="Disordered" evidence="1">
    <location>
        <begin position="25"/>
        <end position="54"/>
    </location>
</feature>
<evidence type="ECO:0000313" key="3">
    <source>
        <dbReference type="Proteomes" id="UP000594455"/>
    </source>
</evidence>